<feature type="compositionally biased region" description="Basic and acidic residues" evidence="1">
    <location>
        <begin position="133"/>
        <end position="143"/>
    </location>
</feature>
<accession>A0ABN6MP84</accession>
<proteinExistence type="predicted"/>
<evidence type="ECO:0000256" key="1">
    <source>
        <dbReference type="SAM" id="MobiDB-lite"/>
    </source>
</evidence>
<gene>
    <name evidence="2" type="ORF">AMOR_17760</name>
</gene>
<dbReference type="RefSeq" id="WP_248360468.1">
    <property type="nucleotide sequence ID" value="NZ_AP025591.1"/>
</dbReference>
<evidence type="ECO:0000313" key="2">
    <source>
        <dbReference type="EMBL" id="BDG02780.1"/>
    </source>
</evidence>
<dbReference type="Proteomes" id="UP001162891">
    <property type="component" value="Chromosome"/>
</dbReference>
<keyword evidence="3" id="KW-1185">Reference proteome</keyword>
<protein>
    <recommendedName>
        <fullName evidence="4">PRC-barrel domain-containing protein</fullName>
    </recommendedName>
</protein>
<name>A0ABN6MP84_9BACT</name>
<organism evidence="2 3">
    <name type="scientific">Anaeromyxobacter oryzae</name>
    <dbReference type="NCBI Taxonomy" id="2918170"/>
    <lineage>
        <taxon>Bacteria</taxon>
        <taxon>Pseudomonadati</taxon>
        <taxon>Myxococcota</taxon>
        <taxon>Myxococcia</taxon>
        <taxon>Myxococcales</taxon>
        <taxon>Cystobacterineae</taxon>
        <taxon>Anaeromyxobacteraceae</taxon>
        <taxon>Anaeromyxobacter</taxon>
    </lineage>
</organism>
<evidence type="ECO:0000313" key="3">
    <source>
        <dbReference type="Proteomes" id="UP001162891"/>
    </source>
</evidence>
<evidence type="ECO:0008006" key="4">
    <source>
        <dbReference type="Google" id="ProtNLM"/>
    </source>
</evidence>
<reference evidence="3" key="1">
    <citation type="journal article" date="2022" name="Int. J. Syst. Evol. Microbiol.">
        <title>Anaeromyxobacter oryzae sp. nov., Anaeromyxobacter diazotrophicus sp. nov. and Anaeromyxobacter paludicola sp. nov., isolated from paddy soils.</title>
        <authorList>
            <person name="Itoh H."/>
            <person name="Xu Z."/>
            <person name="Mise K."/>
            <person name="Masuda Y."/>
            <person name="Ushijima N."/>
            <person name="Hayakawa C."/>
            <person name="Shiratori Y."/>
            <person name="Senoo K."/>
        </authorList>
    </citation>
    <scope>NUCLEOTIDE SEQUENCE [LARGE SCALE GENOMIC DNA]</scope>
    <source>
        <strain evidence="3">Red232</strain>
    </source>
</reference>
<sequence>MADRERNGVQLGQRVRDLDGKDLGRVTSLYGWGFEVAKGFMMFRRDQVIRYDEVRGVRDGAVVVARSDRALFELAAGEMPGIWRIRVPPDFPAAATPPEARGVFEELAAERLQGTAPGSPQPAGEPPAITTGEVRDYTERRGETFPAPPAHP</sequence>
<dbReference type="EMBL" id="AP025591">
    <property type="protein sequence ID" value="BDG02780.1"/>
    <property type="molecule type" value="Genomic_DNA"/>
</dbReference>
<feature type="region of interest" description="Disordered" evidence="1">
    <location>
        <begin position="111"/>
        <end position="152"/>
    </location>
</feature>